<dbReference type="Proteomes" id="UP000293195">
    <property type="component" value="Unassembled WGS sequence"/>
</dbReference>
<evidence type="ECO:0000313" key="2">
    <source>
        <dbReference type="Proteomes" id="UP000293195"/>
    </source>
</evidence>
<sequence>MAVNDRNLSGGISFFDLPGELRNAIYEHFIDLMPSVKDAINLACVHKQTHSEFAMLFVLRSNLSLDFEDLNDFLHHFFVRCPNSALKDVRCYLEVEVYWCSSYSLDMLAVAAVLREYPLLWIGWFEECACNACLCSFEYQGPTFVQSFLTDMAVDHFNKLISAKLSRGKFYESSQLLIVTGKGVSRQTVEGWKLTCRRNIKFTVHREVYEDFEDFDLDGETDLDNDNDNLGDKQVGRWFGE</sequence>
<proteinExistence type="predicted"/>
<reference evidence="2" key="1">
    <citation type="journal article" date="2019" name="bioRxiv">
        <title>Genomics, evolutionary history and diagnostics of the Alternaria alternata species group including apple and Asian pear pathotypes.</title>
        <authorList>
            <person name="Armitage A.D."/>
            <person name="Cockerton H.M."/>
            <person name="Sreenivasaprasad S."/>
            <person name="Woodhall J.W."/>
            <person name="Lane C.R."/>
            <person name="Harrison R.J."/>
            <person name="Clarkson J.P."/>
        </authorList>
    </citation>
    <scope>NUCLEOTIDE SEQUENCE [LARGE SCALE GENOMIC DNA]</scope>
    <source>
        <strain evidence="2">FERA 635</strain>
    </source>
</reference>
<accession>A0ABY0GA05</accession>
<protein>
    <recommendedName>
        <fullName evidence="3">F-box domain-containing protein</fullName>
    </recommendedName>
</protein>
<gene>
    <name evidence="1" type="ORF">AA0119_g5941</name>
</gene>
<evidence type="ECO:0000313" key="1">
    <source>
        <dbReference type="EMBL" id="RYO00529.1"/>
    </source>
</evidence>
<keyword evidence="2" id="KW-1185">Reference proteome</keyword>
<comment type="caution">
    <text evidence="1">The sequence shown here is derived from an EMBL/GenBank/DDBJ whole genome shotgun (WGS) entry which is preliminary data.</text>
</comment>
<name>A0ABY0GA05_9PLEO</name>
<evidence type="ECO:0008006" key="3">
    <source>
        <dbReference type="Google" id="ProtNLM"/>
    </source>
</evidence>
<dbReference type="EMBL" id="PDXF01000018">
    <property type="protein sequence ID" value="RYO00529.1"/>
    <property type="molecule type" value="Genomic_DNA"/>
</dbReference>
<organism evidence="1 2">
    <name type="scientific">Alternaria tenuissima</name>
    <dbReference type="NCBI Taxonomy" id="119927"/>
    <lineage>
        <taxon>Eukaryota</taxon>
        <taxon>Fungi</taxon>
        <taxon>Dikarya</taxon>
        <taxon>Ascomycota</taxon>
        <taxon>Pezizomycotina</taxon>
        <taxon>Dothideomycetes</taxon>
        <taxon>Pleosporomycetidae</taxon>
        <taxon>Pleosporales</taxon>
        <taxon>Pleosporineae</taxon>
        <taxon>Pleosporaceae</taxon>
        <taxon>Alternaria</taxon>
        <taxon>Alternaria sect. Alternaria</taxon>
        <taxon>Alternaria alternata complex</taxon>
    </lineage>
</organism>